<gene>
    <name evidence="2" type="ORF">GMJLKIPL_2684</name>
</gene>
<evidence type="ECO:0000256" key="1">
    <source>
        <dbReference type="SAM" id="SignalP"/>
    </source>
</evidence>
<feature type="signal peptide" evidence="1">
    <location>
        <begin position="1"/>
        <end position="31"/>
    </location>
</feature>
<sequence length="87" mass="8712">MSAKTTPCKTTQCLIALALGVTAAAAIPAQARSGSYGGHGQVGGWTGGGHGGVHRPVEYGRGSGGKVCYNIVGKPYVLKGRGRCPIS</sequence>
<proteinExistence type="predicted"/>
<accession>A0ABQ4SFS3</accession>
<protein>
    <recommendedName>
        <fullName evidence="4">Sulfur globule protein</fullName>
    </recommendedName>
</protein>
<name>A0ABQ4SFS3_9HYPH</name>
<evidence type="ECO:0000313" key="3">
    <source>
        <dbReference type="Proteomes" id="UP001055153"/>
    </source>
</evidence>
<dbReference type="Proteomes" id="UP001055153">
    <property type="component" value="Unassembled WGS sequence"/>
</dbReference>
<reference evidence="2" key="1">
    <citation type="journal article" date="2021" name="Front. Microbiol.">
        <title>Comprehensive Comparative Genomics and Phenotyping of Methylobacterium Species.</title>
        <authorList>
            <person name="Alessa O."/>
            <person name="Ogura Y."/>
            <person name="Fujitani Y."/>
            <person name="Takami H."/>
            <person name="Hayashi T."/>
            <person name="Sahin N."/>
            <person name="Tani A."/>
        </authorList>
    </citation>
    <scope>NUCLEOTIDE SEQUENCE</scope>
    <source>
        <strain evidence="2">DSM 17168</strain>
    </source>
</reference>
<evidence type="ECO:0008006" key="4">
    <source>
        <dbReference type="Google" id="ProtNLM"/>
    </source>
</evidence>
<feature type="chain" id="PRO_5046537154" description="Sulfur globule protein" evidence="1">
    <location>
        <begin position="32"/>
        <end position="87"/>
    </location>
</feature>
<evidence type="ECO:0000313" key="2">
    <source>
        <dbReference type="EMBL" id="GJE00758.1"/>
    </source>
</evidence>
<comment type="caution">
    <text evidence="2">The sequence shown here is derived from an EMBL/GenBank/DDBJ whole genome shotgun (WGS) entry which is preliminary data.</text>
</comment>
<reference evidence="2" key="2">
    <citation type="submission" date="2021-08" db="EMBL/GenBank/DDBJ databases">
        <authorList>
            <person name="Tani A."/>
            <person name="Ola A."/>
            <person name="Ogura Y."/>
            <person name="Katsura K."/>
            <person name="Hayashi T."/>
        </authorList>
    </citation>
    <scope>NUCLEOTIDE SEQUENCE</scope>
    <source>
        <strain evidence="2">DSM 17168</strain>
    </source>
</reference>
<keyword evidence="3" id="KW-1185">Reference proteome</keyword>
<organism evidence="2 3">
    <name type="scientific">Methylobacterium isbiliense</name>
    <dbReference type="NCBI Taxonomy" id="315478"/>
    <lineage>
        <taxon>Bacteria</taxon>
        <taxon>Pseudomonadati</taxon>
        <taxon>Pseudomonadota</taxon>
        <taxon>Alphaproteobacteria</taxon>
        <taxon>Hyphomicrobiales</taxon>
        <taxon>Methylobacteriaceae</taxon>
        <taxon>Methylobacterium</taxon>
    </lineage>
</organism>
<dbReference type="EMBL" id="BPQQ01000031">
    <property type="protein sequence ID" value="GJE00758.1"/>
    <property type="molecule type" value="Genomic_DNA"/>
</dbReference>
<keyword evidence="1" id="KW-0732">Signal</keyword>
<dbReference type="RefSeq" id="WP_238235624.1">
    <property type="nucleotide sequence ID" value="NZ_BPQQ01000031.1"/>
</dbReference>